<protein>
    <submittedName>
        <fullName evidence="2">Uncharacterized protein</fullName>
    </submittedName>
</protein>
<accession>A0A1I6GS66</accession>
<proteinExistence type="predicted"/>
<evidence type="ECO:0000313" key="2">
    <source>
        <dbReference type="EMBL" id="SFR45054.1"/>
    </source>
</evidence>
<keyword evidence="3" id="KW-1185">Reference proteome</keyword>
<dbReference type="STRING" id="35743.SAMN04487937_2016"/>
<reference evidence="3" key="1">
    <citation type="submission" date="2016-10" db="EMBL/GenBank/DDBJ databases">
        <authorList>
            <person name="Varghese N."/>
            <person name="Submissions S."/>
        </authorList>
    </citation>
    <scope>NUCLEOTIDE SEQUENCE [LARGE SCALE GENOMIC DNA]</scope>
    <source>
        <strain evidence="3">RD 26</strain>
    </source>
</reference>
<gene>
    <name evidence="2" type="ORF">SAMN04487937_2016</name>
</gene>
<evidence type="ECO:0000256" key="1">
    <source>
        <dbReference type="SAM" id="Phobius"/>
    </source>
</evidence>
<keyword evidence="1" id="KW-0472">Membrane</keyword>
<organism evidence="2 3">
    <name type="scientific">Halorubrum sodomense</name>
    <dbReference type="NCBI Taxonomy" id="35743"/>
    <lineage>
        <taxon>Archaea</taxon>
        <taxon>Methanobacteriati</taxon>
        <taxon>Methanobacteriota</taxon>
        <taxon>Stenosarchaea group</taxon>
        <taxon>Halobacteria</taxon>
        <taxon>Halobacteriales</taxon>
        <taxon>Haloferacaceae</taxon>
        <taxon>Halorubrum</taxon>
    </lineage>
</organism>
<dbReference type="EMBL" id="FOYN01000003">
    <property type="protein sequence ID" value="SFR45054.1"/>
    <property type="molecule type" value="Genomic_DNA"/>
</dbReference>
<keyword evidence="1" id="KW-1133">Transmembrane helix</keyword>
<dbReference type="AlphaFoldDB" id="A0A1I6GS66"/>
<dbReference type="RefSeq" id="WP_092921584.1">
    <property type="nucleotide sequence ID" value="NZ_FOYN01000003.1"/>
</dbReference>
<dbReference type="OrthoDB" id="341659at2157"/>
<feature type="transmembrane region" description="Helical" evidence="1">
    <location>
        <begin position="115"/>
        <end position="139"/>
    </location>
</feature>
<feature type="transmembrane region" description="Helical" evidence="1">
    <location>
        <begin position="46"/>
        <end position="67"/>
    </location>
</feature>
<evidence type="ECO:0000313" key="3">
    <source>
        <dbReference type="Proteomes" id="UP000198932"/>
    </source>
</evidence>
<sequence length="140" mass="13905">MGLLVVTTFIAVAEVGGKRTAPGRDEAGGRYEAVVTALSEVVRTPVVWAVSFVGITVLVGGSILLGVGSFGIPTGIAGTLVTVAYLAVALLLIGFVFLGAYFATRSRGLGNAQGVAVGSLATGAAGLVLITVQLIFGVVG</sequence>
<name>A0A1I6GS66_HALSD</name>
<feature type="transmembrane region" description="Helical" evidence="1">
    <location>
        <begin position="79"/>
        <end position="103"/>
    </location>
</feature>
<keyword evidence="1" id="KW-0812">Transmembrane</keyword>
<dbReference type="Proteomes" id="UP000198932">
    <property type="component" value="Unassembled WGS sequence"/>
</dbReference>